<dbReference type="PROSITE" id="PS51471">
    <property type="entry name" value="FE2OG_OXY"/>
    <property type="match status" value="1"/>
</dbReference>
<accession>A0A6J5NZ31</accession>
<evidence type="ECO:0000256" key="2">
    <source>
        <dbReference type="ARBA" id="ARBA00001962"/>
    </source>
</evidence>
<dbReference type="EMBL" id="LR796698">
    <property type="protein sequence ID" value="CAB4160047.1"/>
    <property type="molecule type" value="Genomic_DNA"/>
</dbReference>
<evidence type="ECO:0000313" key="13">
    <source>
        <dbReference type="EMBL" id="CAB4164910.1"/>
    </source>
</evidence>
<dbReference type="PANTHER" id="PTHR14049:SF9">
    <property type="entry name" value="PROCOLLAGEN-PROLINE 3-DIOXYGENASE"/>
    <property type="match status" value="1"/>
</dbReference>
<dbReference type="EMBL" id="LR797395">
    <property type="protein sequence ID" value="CAB4213068.1"/>
    <property type="molecule type" value="Genomic_DNA"/>
</dbReference>
<comment type="cofactor">
    <cofactor evidence="1">
        <name>L-ascorbate</name>
        <dbReference type="ChEBI" id="CHEBI:38290"/>
    </cofactor>
</comment>
<dbReference type="EMBL" id="LR796762">
    <property type="protein sequence ID" value="CAB4164910.1"/>
    <property type="molecule type" value="Genomic_DNA"/>
</dbReference>
<evidence type="ECO:0000313" key="19">
    <source>
        <dbReference type="EMBL" id="CAB4217655.1"/>
    </source>
</evidence>
<keyword evidence="5" id="KW-0677">Repeat</keyword>
<dbReference type="EMBL" id="LR797177">
    <property type="protein sequence ID" value="CAB4191394.1"/>
    <property type="molecule type" value="Genomic_DNA"/>
</dbReference>
<dbReference type="EMBL" id="LR796878">
    <property type="protein sequence ID" value="CAB4172252.1"/>
    <property type="molecule type" value="Genomic_DNA"/>
</dbReference>
<evidence type="ECO:0000256" key="4">
    <source>
        <dbReference type="ARBA" id="ARBA00022723"/>
    </source>
</evidence>
<evidence type="ECO:0000256" key="5">
    <source>
        <dbReference type="ARBA" id="ARBA00022737"/>
    </source>
</evidence>
<dbReference type="GO" id="GO:0019797">
    <property type="term" value="F:procollagen-proline 3-dioxygenase activity"/>
    <property type="evidence" value="ECO:0007669"/>
    <property type="project" value="UniProtKB-EC"/>
</dbReference>
<keyword evidence="7" id="KW-0560">Oxidoreductase</keyword>
<evidence type="ECO:0000313" key="12">
    <source>
        <dbReference type="EMBL" id="CAB4160047.1"/>
    </source>
</evidence>
<evidence type="ECO:0000313" key="21">
    <source>
        <dbReference type="EMBL" id="CAB5229006.1"/>
    </source>
</evidence>
<protein>
    <recommendedName>
        <fullName evidence="3">procollagen-proline 3-dioxygenase</fullName>
        <ecNumber evidence="3">1.14.11.7</ecNumber>
    </recommendedName>
</protein>
<dbReference type="EMBL" id="LR796961">
    <property type="protein sequence ID" value="CAB4178416.1"/>
    <property type="molecule type" value="Genomic_DNA"/>
</dbReference>
<dbReference type="GO" id="GO:0031418">
    <property type="term" value="F:L-ascorbic acid binding"/>
    <property type="evidence" value="ECO:0007669"/>
    <property type="project" value="InterPro"/>
</dbReference>
<dbReference type="PANTHER" id="PTHR14049">
    <property type="entry name" value="LEPRECAN 1"/>
    <property type="match status" value="1"/>
</dbReference>
<evidence type="ECO:0000313" key="17">
    <source>
        <dbReference type="EMBL" id="CAB4199796.1"/>
    </source>
</evidence>
<evidence type="ECO:0000256" key="7">
    <source>
        <dbReference type="ARBA" id="ARBA00023002"/>
    </source>
</evidence>
<evidence type="ECO:0000256" key="8">
    <source>
        <dbReference type="ARBA" id="ARBA00023004"/>
    </source>
</evidence>
<dbReference type="InterPro" id="IPR006620">
    <property type="entry name" value="Pro_4_hyd_alph"/>
</dbReference>
<reference evidence="13" key="1">
    <citation type="submission" date="2020-04" db="EMBL/GenBank/DDBJ databases">
        <authorList>
            <person name="Chiriac C."/>
            <person name="Salcher M."/>
            <person name="Ghai R."/>
            <person name="Kavagutti S V."/>
        </authorList>
    </citation>
    <scope>NUCLEOTIDE SEQUENCE</scope>
</reference>
<evidence type="ECO:0000313" key="16">
    <source>
        <dbReference type="EMBL" id="CAB4191394.1"/>
    </source>
</evidence>
<organism evidence="13">
    <name type="scientific">uncultured Caudovirales phage</name>
    <dbReference type="NCBI Taxonomy" id="2100421"/>
    <lineage>
        <taxon>Viruses</taxon>
        <taxon>Duplodnaviria</taxon>
        <taxon>Heunggongvirae</taxon>
        <taxon>Uroviricota</taxon>
        <taxon>Caudoviricetes</taxon>
        <taxon>Peduoviridae</taxon>
        <taxon>Maltschvirus</taxon>
        <taxon>Maltschvirus maltsch</taxon>
    </lineage>
</organism>
<dbReference type="EMBL" id="LR797305">
    <property type="protein sequence ID" value="CAB4199796.1"/>
    <property type="molecule type" value="Genomic_DNA"/>
</dbReference>
<evidence type="ECO:0000256" key="1">
    <source>
        <dbReference type="ARBA" id="ARBA00001961"/>
    </source>
</evidence>
<gene>
    <name evidence="15" type="ORF">UFOVP1002_167</name>
    <name evidence="16" type="ORF">UFOVP1217_27</name>
    <name evidence="17" type="ORF">UFOVP1343_11</name>
    <name evidence="18" type="ORF">UFOVP1438_60</name>
    <name evidence="21" type="ORF">UFOVP1541_124</name>
    <name evidence="19" type="ORF">UFOVP1592_56</name>
    <name evidence="10" type="ORF">UFOVP465_105</name>
    <name evidence="11" type="ORF">UFOVP666_151</name>
    <name evidence="12" type="ORF">UFOVP727_40</name>
    <name evidence="20" type="ORF">UFOVP741_43</name>
    <name evidence="13" type="ORF">UFOVP819_179</name>
    <name evidence="14" type="ORF">UFOVP926_95</name>
</gene>
<evidence type="ECO:0000313" key="15">
    <source>
        <dbReference type="EMBL" id="CAB4178416.1"/>
    </source>
</evidence>
<evidence type="ECO:0000313" key="14">
    <source>
        <dbReference type="EMBL" id="CAB4172252.1"/>
    </source>
</evidence>
<dbReference type="EMBL" id="LR797452">
    <property type="protein sequence ID" value="CAB4217655.1"/>
    <property type="molecule type" value="Genomic_DNA"/>
</dbReference>
<dbReference type="EMBL" id="LR798395">
    <property type="protein sequence ID" value="CAB5229006.1"/>
    <property type="molecule type" value="Genomic_DNA"/>
</dbReference>
<dbReference type="GO" id="GO:0032963">
    <property type="term" value="P:collagen metabolic process"/>
    <property type="evidence" value="ECO:0007669"/>
    <property type="project" value="InterPro"/>
</dbReference>
<evidence type="ECO:0000259" key="9">
    <source>
        <dbReference type="PROSITE" id="PS51471"/>
    </source>
</evidence>
<comment type="cofactor">
    <cofactor evidence="2">
        <name>Fe cation</name>
        <dbReference type="ChEBI" id="CHEBI:24875"/>
    </cofactor>
</comment>
<dbReference type="InterPro" id="IPR005123">
    <property type="entry name" value="Oxoglu/Fe-dep_dioxygenase_dom"/>
</dbReference>
<evidence type="ECO:0000313" key="10">
    <source>
        <dbReference type="EMBL" id="CAB4145186.1"/>
    </source>
</evidence>
<dbReference type="EMBL" id="LR798341">
    <property type="protein sequence ID" value="CAB5225100.1"/>
    <property type="molecule type" value="Genomic_DNA"/>
</dbReference>
<evidence type="ECO:0000256" key="3">
    <source>
        <dbReference type="ARBA" id="ARBA00012262"/>
    </source>
</evidence>
<evidence type="ECO:0000313" key="20">
    <source>
        <dbReference type="EMBL" id="CAB5225100.1"/>
    </source>
</evidence>
<dbReference type="SMART" id="SM00702">
    <property type="entry name" value="P4Hc"/>
    <property type="match status" value="1"/>
</dbReference>
<feature type="domain" description="Fe2OG dioxygenase" evidence="9">
    <location>
        <begin position="98"/>
        <end position="208"/>
    </location>
</feature>
<dbReference type="InterPro" id="IPR044862">
    <property type="entry name" value="Pro_4_hyd_alph_FE2OG_OXY"/>
</dbReference>
<name>A0A6J5NZ31_9CAUD</name>
<evidence type="ECO:0000256" key="6">
    <source>
        <dbReference type="ARBA" id="ARBA00022964"/>
    </source>
</evidence>
<dbReference type="GO" id="GO:0005506">
    <property type="term" value="F:iron ion binding"/>
    <property type="evidence" value="ECO:0007669"/>
    <property type="project" value="InterPro"/>
</dbReference>
<keyword evidence="8" id="KW-0408">Iron</keyword>
<dbReference type="Pfam" id="PF13640">
    <property type="entry name" value="2OG-FeII_Oxy_3"/>
    <property type="match status" value="1"/>
</dbReference>
<keyword evidence="6 13" id="KW-0223">Dioxygenase</keyword>
<keyword evidence="4" id="KW-0479">Metal-binding</keyword>
<dbReference type="EMBL" id="LR796644">
    <property type="protein sequence ID" value="CAB4156772.1"/>
    <property type="molecule type" value="Genomic_DNA"/>
</dbReference>
<dbReference type="Gene3D" id="2.60.120.620">
    <property type="entry name" value="q2cbj1_9rhob like domain"/>
    <property type="match status" value="1"/>
</dbReference>
<proteinExistence type="predicted"/>
<dbReference type="EC" id="1.14.11.7" evidence="3"/>
<evidence type="ECO:0000313" key="18">
    <source>
        <dbReference type="EMBL" id="CAB4213068.1"/>
    </source>
</evidence>
<evidence type="ECO:0000313" key="11">
    <source>
        <dbReference type="EMBL" id="CAB4156772.1"/>
    </source>
</evidence>
<dbReference type="EMBL" id="LR796443">
    <property type="protein sequence ID" value="CAB4145186.1"/>
    <property type="molecule type" value="Genomic_DNA"/>
</dbReference>
<dbReference type="InterPro" id="IPR039575">
    <property type="entry name" value="P3H"/>
</dbReference>
<sequence length="211" mass="23968">MDSDTKYLTMDGVHVIPNFIGKESLDELKPLLLNGLDNWYLHLEKAENKTLSAMEIAKIKQNKATYGNNILKLDHSEKSGNKDLYDAVAKYMANDKHEIEHLFGEIQPEDKFGITVMLTGSLITPHTDEQVFPQGLRTVNKMTLRDITSVCYLNDDYEGGELCFDLLGIKIKPKAGTLVFFPTPKRYKHCVTTVTNGQRFSVSKFWNFKSS</sequence>